<evidence type="ECO:0000313" key="1">
    <source>
        <dbReference type="EMBL" id="MCA5005239.1"/>
    </source>
</evidence>
<name>A0ABS7Z519_9SPHI</name>
<proteinExistence type="predicted"/>
<dbReference type="EMBL" id="JADEYP010000013">
    <property type="protein sequence ID" value="MCA5005239.1"/>
    <property type="molecule type" value="Genomic_DNA"/>
</dbReference>
<reference evidence="1" key="1">
    <citation type="submission" date="2020-10" db="EMBL/GenBank/DDBJ databases">
        <authorList>
            <person name="Lu T."/>
            <person name="Wang Q."/>
            <person name="Han X."/>
        </authorList>
    </citation>
    <scope>NUCLEOTIDE SEQUENCE</scope>
    <source>
        <strain evidence="1">WQ 366</strain>
    </source>
</reference>
<keyword evidence="2" id="KW-1185">Reference proteome</keyword>
<sequence length="169" mass="19798">MKTYTCTKCGKIHEDLPSIGFSEPFYYQILNEEDKENGALINEDLCRIEHEDQTDYFIYAVLQIPIQNHDETLDYGVWVSVSEKSFKDYFLQIENDEPEENTYFGMISNWIGDYETDTKGLHMDVETQLGKIRPLLTPHESMHPLVLDWKNGITYEEAQRRISKAFGNE</sequence>
<dbReference type="RefSeq" id="WP_225552777.1">
    <property type="nucleotide sequence ID" value="NZ_JADEYP010000013.1"/>
</dbReference>
<gene>
    <name evidence="1" type="ORF">IPZ78_08750</name>
</gene>
<protein>
    <submittedName>
        <fullName evidence="1">DUF2199 domain-containing protein</fullName>
    </submittedName>
</protein>
<comment type="caution">
    <text evidence="1">The sequence shown here is derived from an EMBL/GenBank/DDBJ whole genome shotgun (WGS) entry which is preliminary data.</text>
</comment>
<dbReference type="Pfam" id="PF09965">
    <property type="entry name" value="DUF2199"/>
    <property type="match status" value="1"/>
</dbReference>
<evidence type="ECO:0000313" key="2">
    <source>
        <dbReference type="Proteomes" id="UP001165302"/>
    </source>
</evidence>
<dbReference type="Proteomes" id="UP001165302">
    <property type="component" value="Unassembled WGS sequence"/>
</dbReference>
<organism evidence="1 2">
    <name type="scientific">Sphingobacterium bovistauri</name>
    <dbReference type="NCBI Taxonomy" id="2781959"/>
    <lineage>
        <taxon>Bacteria</taxon>
        <taxon>Pseudomonadati</taxon>
        <taxon>Bacteroidota</taxon>
        <taxon>Sphingobacteriia</taxon>
        <taxon>Sphingobacteriales</taxon>
        <taxon>Sphingobacteriaceae</taxon>
        <taxon>Sphingobacterium</taxon>
    </lineage>
</organism>
<dbReference type="InterPro" id="IPR018697">
    <property type="entry name" value="DUF2199"/>
</dbReference>
<accession>A0ABS7Z519</accession>